<dbReference type="Gene3D" id="3.80.10.10">
    <property type="entry name" value="Ribonuclease Inhibitor"/>
    <property type="match status" value="1"/>
</dbReference>
<organism evidence="6 8">
    <name type="scientific">Clostridium formicaceticum</name>
    <dbReference type="NCBI Taxonomy" id="1497"/>
    <lineage>
        <taxon>Bacteria</taxon>
        <taxon>Bacillati</taxon>
        <taxon>Bacillota</taxon>
        <taxon>Clostridia</taxon>
        <taxon>Eubacteriales</taxon>
        <taxon>Clostridiaceae</taxon>
        <taxon>Clostridium</taxon>
    </lineage>
</organism>
<dbReference type="InterPro" id="IPR051465">
    <property type="entry name" value="Cell_Envelope_Struct_Comp"/>
</dbReference>
<feature type="signal peptide" evidence="3">
    <location>
        <begin position="1"/>
        <end position="30"/>
    </location>
</feature>
<dbReference type="EMBL" id="CP017603">
    <property type="protein sequence ID" value="AOY75867.1"/>
    <property type="molecule type" value="Genomic_DNA"/>
</dbReference>
<dbReference type="InterPro" id="IPR015943">
    <property type="entry name" value="WD40/YVTN_repeat-like_dom_sf"/>
</dbReference>
<keyword evidence="7" id="KW-1185">Reference proteome</keyword>
<dbReference type="Pfam" id="PF13306">
    <property type="entry name" value="LRR_5"/>
    <property type="match status" value="1"/>
</dbReference>
<dbReference type="EC" id="3.2.1.4" evidence="6"/>
<feature type="domain" description="SLH" evidence="4">
    <location>
        <begin position="2914"/>
        <end position="2971"/>
    </location>
</feature>
<feature type="region of interest" description="Disordered" evidence="2">
    <location>
        <begin position="2742"/>
        <end position="2769"/>
    </location>
</feature>
<evidence type="ECO:0000256" key="1">
    <source>
        <dbReference type="ARBA" id="ARBA00022737"/>
    </source>
</evidence>
<evidence type="ECO:0000313" key="8">
    <source>
        <dbReference type="Proteomes" id="UP000192478"/>
    </source>
</evidence>
<dbReference type="Gene3D" id="2.130.10.10">
    <property type="entry name" value="YVTN repeat-like/Quinoprotein amine dehydrogenase"/>
    <property type="match status" value="1"/>
</dbReference>
<accession>A0AAC9RJ15</accession>
<dbReference type="InterPro" id="IPR011047">
    <property type="entry name" value="Quinoprotein_ADH-like_sf"/>
</dbReference>
<evidence type="ECO:0000313" key="5">
    <source>
        <dbReference type="EMBL" id="AOY75867.1"/>
    </source>
</evidence>
<evidence type="ECO:0000256" key="2">
    <source>
        <dbReference type="SAM" id="MobiDB-lite"/>
    </source>
</evidence>
<dbReference type="Proteomes" id="UP000192478">
    <property type="component" value="Chromosome"/>
</dbReference>
<dbReference type="InterPro" id="IPR027954">
    <property type="entry name" value="Transcobalamin-like_C"/>
</dbReference>
<dbReference type="PROSITE" id="PS51272">
    <property type="entry name" value="SLH"/>
    <property type="match status" value="3"/>
</dbReference>
<keyword evidence="6" id="KW-0326">Glycosidase</keyword>
<name>A0AAC9RJ15_9CLOT</name>
<dbReference type="SUPFAM" id="SSF50998">
    <property type="entry name" value="Quinoprotein alcohol dehydrogenase-like"/>
    <property type="match status" value="1"/>
</dbReference>
<feature type="domain" description="SLH" evidence="4">
    <location>
        <begin position="3036"/>
        <end position="3087"/>
    </location>
</feature>
<dbReference type="InterPro" id="IPR018391">
    <property type="entry name" value="PQQ_b-propeller_rpt"/>
</dbReference>
<gene>
    <name evidence="5" type="ORF">BJL90_08160</name>
    <name evidence="6" type="ORF">CLFO_05300</name>
</gene>
<dbReference type="RefSeq" id="WP_070966376.1">
    <property type="nucleotide sequence ID" value="NZ_CP017603.1"/>
</dbReference>
<dbReference type="Pfam" id="PF14478">
    <property type="entry name" value="DUF4430"/>
    <property type="match status" value="1"/>
</dbReference>
<evidence type="ECO:0000259" key="4">
    <source>
        <dbReference type="PROSITE" id="PS51272"/>
    </source>
</evidence>
<dbReference type="Pfam" id="PF00395">
    <property type="entry name" value="SLH"/>
    <property type="match status" value="3"/>
</dbReference>
<dbReference type="InterPro" id="IPR001119">
    <property type="entry name" value="SLH_dom"/>
</dbReference>
<dbReference type="PANTHER" id="PTHR43308">
    <property type="entry name" value="OUTER MEMBRANE PROTEIN ALPHA-RELATED"/>
    <property type="match status" value="1"/>
</dbReference>
<dbReference type="SUPFAM" id="SSF48239">
    <property type="entry name" value="Terpenoid cyclases/Protein prenyltransferases"/>
    <property type="match status" value="1"/>
</dbReference>
<reference evidence="6 8" key="2">
    <citation type="submission" date="2017-03" db="EMBL/GenBank/DDBJ databases">
        <title>Complete sequence of Clostridium formicaceticum DSM 92.</title>
        <authorList>
            <person name="Poehlein A."/>
            <person name="Karl M."/>
            <person name="Bengelsdorf F.R."/>
            <person name="Duerre P."/>
            <person name="Daniel R."/>
        </authorList>
    </citation>
    <scope>NUCLEOTIDE SEQUENCE [LARGE SCALE GENOMIC DNA]</scope>
    <source>
        <strain evidence="6 8">DSM 92</strain>
    </source>
</reference>
<feature type="chain" id="PRO_5041940732" evidence="3">
    <location>
        <begin position="31"/>
        <end position="3087"/>
    </location>
</feature>
<dbReference type="Gene3D" id="1.50.10.20">
    <property type="match status" value="1"/>
</dbReference>
<dbReference type="Proteomes" id="UP000177894">
    <property type="component" value="Chromosome"/>
</dbReference>
<dbReference type="EMBL" id="CP020559">
    <property type="protein sequence ID" value="ARE86208.1"/>
    <property type="molecule type" value="Genomic_DNA"/>
</dbReference>
<dbReference type="InterPro" id="IPR008930">
    <property type="entry name" value="Terpenoid_cyclase/PrenylTrfase"/>
</dbReference>
<dbReference type="Pfam" id="PF07554">
    <property type="entry name" value="FIVAR"/>
    <property type="match status" value="4"/>
</dbReference>
<evidence type="ECO:0000256" key="3">
    <source>
        <dbReference type="SAM" id="SignalP"/>
    </source>
</evidence>
<dbReference type="KEGG" id="cfm:BJL90_08160"/>
<feature type="compositionally biased region" description="Gly residues" evidence="2">
    <location>
        <begin position="2746"/>
        <end position="2757"/>
    </location>
</feature>
<feature type="domain" description="SLH" evidence="4">
    <location>
        <begin position="2972"/>
        <end position="3035"/>
    </location>
</feature>
<sequence>MTKKQLNKNIALCITLMMILSLFNPMIAWAMNEGINPDVVKLTDNQKTLTELTVTEAIYDSDQKNTREILQAAGTEAEDNSIQVNIAVVGMYNEILFAPQQITVNYDEDDPTAEDALKATDLQVDIQNNGWIEGIEGQQNGIEDSYYGLESGWMYKINFMMPSGLARTQKIADGDYVFFYYAKSPYDLLPSYDSFQNDFVSVTVTSKKDAVFTENVTVLKNNSVNAAIMEALKKHGNDFEKASLPLGVLMSEDGMFWSYTLNGDKSAYNRKDIQLEDGDSIEIFKDLGEGLEEVVEKEVLQTTITSAHENKESVTVSEEGKDVELAKKWVTEEAMTAYEVAIADAKKVFDDEGATQEEVEAAVTALEEATAIFNAAKQDGSKAEEKLTVKEQLERNFAYIVNTVDNPAYGTLEGEWSILSLARGEYVVPEGYYDIYYTNVENEVARLMPASGAKPDGRLDRNKGTEHSRVILGLTAIGKDITDVVGYDLRDGLADFNFVIKQGINGPIFALIALDSKNYEIPVIEGVSQQTTREKLINYILDREIDGGGWSLSGAADPDITAMAIQGLTPYYESNMAAKAAIDRGINWLSNVQREDGGYTSWGSVNSESCAQVIVALTGLGIDPHTDPRFIKNGNSTVDNLMSFAVPAGGFMHVKPGENTGGGAEAGVVDGMATDQGTYGLVAYNRFTEGKKPLYDMTDVVVEKPMDKAELRAKIESVKALDKNKYTHSAWEAIKKSIEVAENIAAKEDLTQDQIDFQIRILNSILTNLRPQVEGEYATVAIEKFTLGQGYIMEPVLVELEEGDTAYSILEKAYGKANLDVTTYSGMGVYVAAIKDELTQEEMTPTLPAYLQRVFDENNLSLRSRWDDQWLGEFDFTSTSGWMITTSEYFIPMSSGLWQVEPGDVVRWQFTLYGLGADLGSYFMSSEGNGADPVVIVANRDAILTEIAKINVLDASHYTEDQWAEIQSLKQEALAITEDLTTDQEIINQKTIAIREAIKKEEAPEANREALWAAITAANENKTSIAVSEDGKNIEATERWVTPEAMTAYETAIAEAQAAFDDENAVQTEVDTALEALTAATNSFDEAKQAGMKEETLFNFEASTGTIKGYLNNEPPENLVIPSEINGVEVQKIARGAFAYYRWGGGIKSPIKTLELPNTLKEIGWYAFDGNALQSITIPESIETIEEGAFKGNLLTEINFSENLSVIDKSVFEGNKLTNIAIPSNIKQIKDSAFKENLLQTVALSEGLEVIERNAFGFNNIEEIVIPKSVIQLSDDGILSRSFVDTSLDLNNRVQRYTKVYSNASIVTDLNTRGIVNPAKVTLEYQDQSGNILESKDVVGLEKKKMVHNEIVEGSNNYLTDYIASSNHFSLFNAMEILGGNYCRIGEIYEFVPTPIEGYKTPNAQSLKLEKENNKVIFVYLEEGTQQPSVGDNEGLKELLIYTATSQSNMQSTAYFGTPNAAYPDRPAFNQKITQYHLNELDVRLNETTRFAFVPAETESKVTVYYGDELAESKLMANNISLSQHIGTNWVKSITKPGKNTFSIVVTPPDGSENKEVVYTFNVYLSPTLSELSLKDGDNELYLDKSFNSTIFTYSTALSDDTNTVEILATPKLDSYTVTYNGSNDNHVNIAEVEKIEIELSTGEEEEKRSTVYTVELNKVEGYDVKFAVSPTDATLALYDQKGVRIKPNEPLSYTGILPGMEYTYVATKYGYVAQKGVLTSLDNLNNGVLSIALVEAPDPEVPLPNYDGEWINFRGNAENMGITEAPTPITVEETYEKWAVRIGTGWAAAPTPPIIVNNHLYVASANKVHKLDKETGEILASSSEMVGNVGYALNPITYAEGMIFIPVGKGQIQALRADTLESLWVSEEVEGQTLTPITYHNGYIYSGTWNNETREGTYYGISVTDEDPTKTDEVKLCSWKITHIGGFYWAGAYATDNYVIFGSDDGSPINQYTETAVLYSVNPLSGDIIDTINGVKGDIRSTVSYDKASDRICFSTKGGKFYQLKVNSDGTFDHSTIKTMELGGMATGTPLVYNGRAYLGVAGENQFSPTGHSYKIIDINNMSEIYSAEVPGYVQTSALLSNHYFDKTGKVYVYLTYNYLPGGIYMLEDSAGQTEAKTLSIFEPTNSQYCISSLVSDNNGTIYYKNDSGYLMAVARMSNTEDIDKEALEDAKARALTKNEADYTEESYDLLLQALAMPEATQEEVDAKVLAINQAIAGLLEKPKPAKILIKRPTNDMNILNARNNKNGVELELVAEITDTENKAIEATEGVKWYYKTSDSTMTIEAKDPIIIAESAGTEVTYLLSDVAINWMYHAGFIRIYAEYGEGEEKVVSAGITRPISLFKNISLDKTTVAQGENINVRASAPAHYAGETINLTLKKGNTLVKQGGENVVLSGVLTASEGAAVATLQYTVPIDLEPGDYSFHSSTGAPTPEVIFTVTEKAQVPEVNKEALEAAITAANENKVSVAVSEDGKDIEPTEKWVTQAVMTAYKAAIVEAQVVVNNENVTQAEVDAALITLTTATTSFNEAKKFGTKVQVPEIEEIPLPENDNAPKIEIPEGNKNYKIPVKESDLEKEITINLPEGNKGKVFVELPTNTSLPRIEVNRGETSVMIPKGVNITSGDATITLELITAGNPEDAAVKDKMKGVMPTGKKLDEILVVVAIGGDTRVEFSDFITIIFVGKKGKETAYIQDGEVHLIQKFASDAEGLNSDKKEYAYDDENDLIVKTKHFTDFIAYTATSTGTSSGGSSSGGGGKSTSTSSTTVKATESATVKEQGVTIDFPANTMNGDFEIKIEKVTGISRLPMASNSKFAGDVFEISKNKEGNFKKTVTLTVPFDKSKVDFDKYDISLFWLDEGKKQWIGLDNIKVDQSSGNVKGEADHLGKFAVLAIEKEKEAEEAIEVINAVEEGAEKSVETFKDVIGHWAAIHINKLLAREAIGGYPDGSFKPDASITRAEFATVLVKALGLEVKSGKLFADTENHWAKDYIATAHANGILSGYDDNTFGADDFITREQMAVMVVKAADLGNTAVQKSFIDGESISSWAKTAVDTANVNGIINGYPDDTFKPQDNATRAEAVTAIVKIIQ</sequence>
<dbReference type="InterPro" id="IPR026906">
    <property type="entry name" value="LRR_5"/>
</dbReference>
<dbReference type="Gene3D" id="1.20.1270.90">
    <property type="entry name" value="AF1782-like"/>
    <property type="match status" value="4"/>
</dbReference>
<dbReference type="PANTHER" id="PTHR43308:SF5">
    <property type="entry name" value="S-LAYER PROTEIN _ PEPTIDOGLYCAN ENDO-BETA-N-ACETYLGLUCOSAMINIDASE"/>
    <property type="match status" value="1"/>
</dbReference>
<dbReference type="GO" id="GO:0008810">
    <property type="term" value="F:cellulase activity"/>
    <property type="evidence" value="ECO:0007669"/>
    <property type="project" value="UniProtKB-EC"/>
</dbReference>
<reference evidence="5 7" key="1">
    <citation type="submission" date="2016-10" db="EMBL/GenBank/DDBJ databases">
        <title>Complete Genome Sequence of Acetogen Clostridium formicoaceticum ATCC 27076.</title>
        <authorList>
            <person name="Bao T."/>
            <person name="Cheng C."/>
            <person name="Zhao J."/>
            <person name="Yang S.-T."/>
            <person name="Wang J."/>
            <person name="Wang M."/>
        </authorList>
    </citation>
    <scope>NUCLEOTIDE SEQUENCE [LARGE SCALE GENOMIC DNA]</scope>
    <source>
        <strain evidence="5 7">ATCC 27076</strain>
    </source>
</reference>
<evidence type="ECO:0000313" key="7">
    <source>
        <dbReference type="Proteomes" id="UP000177894"/>
    </source>
</evidence>
<keyword evidence="6" id="KW-0378">Hydrolase</keyword>
<evidence type="ECO:0000313" key="6">
    <source>
        <dbReference type="EMBL" id="ARE86208.1"/>
    </source>
</evidence>
<keyword evidence="1" id="KW-0677">Repeat</keyword>
<dbReference type="SMART" id="SM00564">
    <property type="entry name" value="PQQ"/>
    <property type="match status" value="4"/>
</dbReference>
<protein>
    <submittedName>
        <fullName evidence="6">Endoglucanase</fullName>
        <ecNumber evidence="6">3.2.1.4</ecNumber>
    </submittedName>
</protein>
<dbReference type="Gene3D" id="1.20.1270.70">
    <property type="entry name" value="Designed single chain three-helix bundle"/>
    <property type="match status" value="1"/>
</dbReference>
<dbReference type="InterPro" id="IPR032675">
    <property type="entry name" value="LRR_dom_sf"/>
</dbReference>
<keyword evidence="3" id="KW-0732">Signal</keyword>
<dbReference type="CDD" id="cd00688">
    <property type="entry name" value="ISOPREN_C2_like"/>
    <property type="match status" value="1"/>
</dbReference>
<proteinExistence type="predicted"/>